<dbReference type="RefSeq" id="WP_075198472.1">
    <property type="nucleotide sequence ID" value="NZ_CP187984.1"/>
</dbReference>
<dbReference type="Gene3D" id="1.10.3790.10">
    <property type="entry name" value="NinB"/>
    <property type="match status" value="1"/>
</dbReference>
<dbReference type="AlphaFoldDB" id="A0A2T7B4T4"/>
<proteinExistence type="predicted"/>
<name>A0A2T7B4T4_9ENTR</name>
<dbReference type="SUPFAM" id="SSF103370">
    <property type="entry name" value="NinB"/>
    <property type="match status" value="1"/>
</dbReference>
<gene>
    <name evidence="1" type="ORF">BS411_10905</name>
</gene>
<sequence length="152" mass="17598">MRKQTFEIRTPLVQQNAIRTIQQLYPDPERPLIVTIQEKTRSLDQNRRLWTTLRDVSEQVVWHGMKLDSEDWKHIFTAALKGQRSAPGINGGFVVLGQSTSKMRVSEFSELLELIYAFGAERDVRWSEDAKEAIEWAKRTGRRPRCENGKAA</sequence>
<dbReference type="EMBL" id="MSAG01000017">
    <property type="protein sequence ID" value="PUX22030.1"/>
    <property type="molecule type" value="Genomic_DNA"/>
</dbReference>
<reference evidence="1" key="1">
    <citation type="submission" date="2016-12" db="EMBL/GenBank/DDBJ databases">
        <title>Analysis of the Molecular Diversity Among Cronobacter Species Isolated from Filth Flies Using a Pan Genomic DNA Microarray.</title>
        <authorList>
            <person name="Pava-Ripoll M."/>
            <person name="Tall B."/>
            <person name="Farber J."/>
            <person name="Fanning S."/>
            <person name="Lehner A."/>
            <person name="Stephan R."/>
            <person name="Pagotto F."/>
            <person name="Iverson C."/>
            <person name="Ziobro G."/>
            <person name="Miller A."/>
            <person name="Pearson R."/>
            <person name="Yan Q."/>
            <person name="Kim M."/>
            <person name="Jeong S."/>
            <person name="Park J."/>
            <person name="Jun S."/>
            <person name="Choi H."/>
            <person name="Chung T."/>
            <person name="Yoo Y."/>
            <person name="Park E."/>
            <person name="Hwang S."/>
            <person name="Lee B."/>
            <person name="Sathyamoorthy V."/>
            <person name="Carter L."/>
            <person name="Mammel M."/>
            <person name="Jackson S."/>
            <person name="Kothary M."/>
            <person name="Patel I."/>
            <person name="Grim C."/>
            <person name="Gopinath G."/>
            <person name="Gangiredla J."/>
            <person name="Chase H."/>
        </authorList>
    </citation>
    <scope>NUCLEOTIDE SEQUENCE [LARGE SCALE GENOMIC DNA]</scope>
    <source>
        <strain evidence="1">MOD1-Sh41s</strain>
    </source>
</reference>
<dbReference type="InterPro" id="IPR036619">
    <property type="entry name" value="NinB_sf"/>
</dbReference>
<dbReference type="OrthoDB" id="6064804at2"/>
<evidence type="ECO:0000313" key="1">
    <source>
        <dbReference type="EMBL" id="PUX22030.1"/>
    </source>
</evidence>
<accession>A0A2T7B4T4</accession>
<comment type="caution">
    <text evidence="1">The sequence shown here is derived from an EMBL/GenBank/DDBJ whole genome shotgun (WGS) entry which is preliminary data.</text>
</comment>
<protein>
    <submittedName>
        <fullName evidence="1">Recombination protein NinB</fullName>
    </submittedName>
</protein>
<dbReference type="Pfam" id="PF05772">
    <property type="entry name" value="NinB"/>
    <property type="match status" value="1"/>
</dbReference>
<organism evidence="1">
    <name type="scientific">Cronobacter turicensis</name>
    <dbReference type="NCBI Taxonomy" id="413502"/>
    <lineage>
        <taxon>Bacteria</taxon>
        <taxon>Pseudomonadati</taxon>
        <taxon>Pseudomonadota</taxon>
        <taxon>Gammaproteobacteria</taxon>
        <taxon>Enterobacterales</taxon>
        <taxon>Enterobacteriaceae</taxon>
        <taxon>Cronobacter</taxon>
    </lineage>
</organism>
<dbReference type="InterPro" id="IPR008711">
    <property type="entry name" value="Recombinase_NinB"/>
</dbReference>